<organism evidence="2 3">
    <name type="scientific">Dreissena polymorpha</name>
    <name type="common">Zebra mussel</name>
    <name type="synonym">Mytilus polymorpha</name>
    <dbReference type="NCBI Taxonomy" id="45954"/>
    <lineage>
        <taxon>Eukaryota</taxon>
        <taxon>Metazoa</taxon>
        <taxon>Spiralia</taxon>
        <taxon>Lophotrochozoa</taxon>
        <taxon>Mollusca</taxon>
        <taxon>Bivalvia</taxon>
        <taxon>Autobranchia</taxon>
        <taxon>Heteroconchia</taxon>
        <taxon>Euheterodonta</taxon>
        <taxon>Imparidentia</taxon>
        <taxon>Neoheterodontei</taxon>
        <taxon>Myida</taxon>
        <taxon>Dreissenoidea</taxon>
        <taxon>Dreissenidae</taxon>
        <taxon>Dreissena</taxon>
    </lineage>
</organism>
<reference evidence="2" key="1">
    <citation type="journal article" date="2019" name="bioRxiv">
        <title>The Genome of the Zebra Mussel, Dreissena polymorpha: A Resource for Invasive Species Research.</title>
        <authorList>
            <person name="McCartney M.A."/>
            <person name="Auch B."/>
            <person name="Kono T."/>
            <person name="Mallez S."/>
            <person name="Zhang Y."/>
            <person name="Obille A."/>
            <person name="Becker A."/>
            <person name="Abrahante J.E."/>
            <person name="Garbe J."/>
            <person name="Badalamenti J.P."/>
            <person name="Herman A."/>
            <person name="Mangelson H."/>
            <person name="Liachko I."/>
            <person name="Sullivan S."/>
            <person name="Sone E.D."/>
            <person name="Koren S."/>
            <person name="Silverstein K.A.T."/>
            <person name="Beckman K.B."/>
            <person name="Gohl D.M."/>
        </authorList>
    </citation>
    <scope>NUCLEOTIDE SEQUENCE</scope>
    <source>
        <strain evidence="2">Duluth1</strain>
        <tissue evidence="2">Whole animal</tissue>
    </source>
</reference>
<evidence type="ECO:0000313" key="3">
    <source>
        <dbReference type="Proteomes" id="UP000828390"/>
    </source>
</evidence>
<accession>A0A9D3YS80</accession>
<name>A0A9D3YS80_DREPO</name>
<evidence type="ECO:0000256" key="1">
    <source>
        <dbReference type="SAM" id="MobiDB-lite"/>
    </source>
</evidence>
<protein>
    <submittedName>
        <fullName evidence="2">Uncharacterized protein</fullName>
    </submittedName>
</protein>
<dbReference type="AlphaFoldDB" id="A0A9D3YS80"/>
<comment type="caution">
    <text evidence="2">The sequence shown here is derived from an EMBL/GenBank/DDBJ whole genome shotgun (WGS) entry which is preliminary data.</text>
</comment>
<keyword evidence="3" id="KW-1185">Reference proteome</keyword>
<proteinExistence type="predicted"/>
<evidence type="ECO:0000313" key="2">
    <source>
        <dbReference type="EMBL" id="KAH3706373.1"/>
    </source>
</evidence>
<dbReference type="EMBL" id="JAIWYP010000014">
    <property type="protein sequence ID" value="KAH3706373.1"/>
    <property type="molecule type" value="Genomic_DNA"/>
</dbReference>
<feature type="region of interest" description="Disordered" evidence="1">
    <location>
        <begin position="28"/>
        <end position="56"/>
    </location>
</feature>
<reference evidence="2" key="2">
    <citation type="submission" date="2020-11" db="EMBL/GenBank/DDBJ databases">
        <authorList>
            <person name="McCartney M.A."/>
            <person name="Auch B."/>
            <person name="Kono T."/>
            <person name="Mallez S."/>
            <person name="Becker A."/>
            <person name="Gohl D.M."/>
            <person name="Silverstein K.A.T."/>
            <person name="Koren S."/>
            <person name="Bechman K.B."/>
            <person name="Herman A."/>
            <person name="Abrahante J.E."/>
            <person name="Garbe J."/>
        </authorList>
    </citation>
    <scope>NUCLEOTIDE SEQUENCE</scope>
    <source>
        <strain evidence="2">Duluth1</strain>
        <tissue evidence="2">Whole animal</tissue>
    </source>
</reference>
<sequence>MPMVVSSHDLYVDTLAYTLGYVVPHPDTPQEVTPASTGVEPRKHTVGPPLSPCNQF</sequence>
<dbReference type="Proteomes" id="UP000828390">
    <property type="component" value="Unassembled WGS sequence"/>
</dbReference>
<gene>
    <name evidence="2" type="ORF">DPMN_065759</name>
</gene>